<organism evidence="1">
    <name type="scientific">marine sediment metagenome</name>
    <dbReference type="NCBI Taxonomy" id="412755"/>
    <lineage>
        <taxon>unclassified sequences</taxon>
        <taxon>metagenomes</taxon>
        <taxon>ecological metagenomes</taxon>
    </lineage>
</organism>
<protein>
    <submittedName>
        <fullName evidence="1">Uncharacterized protein</fullName>
    </submittedName>
</protein>
<accession>X0ZAA8</accession>
<proteinExistence type="predicted"/>
<evidence type="ECO:0000313" key="1">
    <source>
        <dbReference type="EMBL" id="GAG55232.1"/>
    </source>
</evidence>
<sequence>MLDISAFSKKTRQELLDFFEKLKDSSLTAFPQEFNLAFSGAGTRKKIDEIFLRALDLKIDLKPYYRLLSRDPILSLERL</sequence>
<dbReference type="AlphaFoldDB" id="X0ZAA8"/>
<gene>
    <name evidence="1" type="ORF">S01H4_11457</name>
</gene>
<dbReference type="EMBL" id="BART01004634">
    <property type="protein sequence ID" value="GAG55232.1"/>
    <property type="molecule type" value="Genomic_DNA"/>
</dbReference>
<name>X0ZAA8_9ZZZZ</name>
<comment type="caution">
    <text evidence="1">The sequence shown here is derived from an EMBL/GenBank/DDBJ whole genome shotgun (WGS) entry which is preliminary data.</text>
</comment>
<reference evidence="1" key="1">
    <citation type="journal article" date="2014" name="Front. Microbiol.">
        <title>High frequency of phylogenetically diverse reductive dehalogenase-homologous genes in deep subseafloor sedimentary metagenomes.</title>
        <authorList>
            <person name="Kawai M."/>
            <person name="Futagami T."/>
            <person name="Toyoda A."/>
            <person name="Takaki Y."/>
            <person name="Nishi S."/>
            <person name="Hori S."/>
            <person name="Arai W."/>
            <person name="Tsubouchi T."/>
            <person name="Morono Y."/>
            <person name="Uchiyama I."/>
            <person name="Ito T."/>
            <person name="Fujiyama A."/>
            <person name="Inagaki F."/>
            <person name="Takami H."/>
        </authorList>
    </citation>
    <scope>NUCLEOTIDE SEQUENCE</scope>
    <source>
        <strain evidence="1">Expedition CK06-06</strain>
    </source>
</reference>